<feature type="compositionally biased region" description="Basic and acidic residues" evidence="2">
    <location>
        <begin position="152"/>
        <end position="166"/>
    </location>
</feature>
<feature type="region of interest" description="Disordered" evidence="2">
    <location>
        <begin position="1026"/>
        <end position="1047"/>
    </location>
</feature>
<dbReference type="Proteomes" id="UP000076580">
    <property type="component" value="Chromosome 01"/>
</dbReference>
<dbReference type="STRING" id="98403.A0A151GW13"/>
<feature type="compositionally biased region" description="Basic and acidic residues" evidence="2">
    <location>
        <begin position="1"/>
        <end position="17"/>
    </location>
</feature>
<feature type="region of interest" description="Disordered" evidence="2">
    <location>
        <begin position="1"/>
        <end position="78"/>
    </location>
</feature>
<accession>A0A151GW13</accession>
<comment type="caution">
    <text evidence="3">The sequence shown here is derived from an EMBL/GenBank/DDBJ whole genome shotgun (WGS) entry which is preliminary data.</text>
</comment>
<feature type="region of interest" description="Disordered" evidence="2">
    <location>
        <begin position="130"/>
        <end position="198"/>
    </location>
</feature>
<dbReference type="GO" id="GO:0003682">
    <property type="term" value="F:chromatin binding"/>
    <property type="evidence" value="ECO:0007669"/>
    <property type="project" value="TreeGrafter"/>
</dbReference>
<dbReference type="PANTHER" id="PTHR43941">
    <property type="entry name" value="STRUCTURAL MAINTENANCE OF CHROMOSOMES PROTEIN 2"/>
    <property type="match status" value="1"/>
</dbReference>
<feature type="compositionally biased region" description="Polar residues" evidence="2">
    <location>
        <begin position="1867"/>
        <end position="1889"/>
    </location>
</feature>
<protein>
    <recommendedName>
        <fullName evidence="5">Chromosome segregation ATPase family protein</fullName>
    </recommendedName>
</protein>
<dbReference type="PANTHER" id="PTHR43941:SF1">
    <property type="entry name" value="STRUCTURAL MAINTENANCE OF CHROMOSOMES PROTEIN 2"/>
    <property type="match status" value="1"/>
</dbReference>
<keyword evidence="1" id="KW-0175">Coiled coil</keyword>
<keyword evidence="4" id="KW-1185">Reference proteome</keyword>
<sequence length="1923" mass="211213">MPNNIERDSSREGDRMLKHQHSISSDQGSRALIPMWDSSDPERAPPPLPLNPQSPSFSSRTGTSTAIQSAHAALSERARDSVALVPSLAKRVHDGSPEKTVMRASSHRRMQSLQPGGTVRDLSLMIEGGRSTPGSPVRANDRPSTPTHMQTHLRESALEPRRRDSETAVPGLGPTVAPVIRPSVRRPPPQSILGENTPPQSSTMLALQAMGSQQPLREGDASLSNVANAALSAQGPHTLEGLSGQILSLTVIAQTLQKELSQLSRRSRDNATDLMSLKEATNTRDEDIRRSLRDFIGTWSDASSRIPSREQYGGLFIDNKPHSTSPNAPGFQLPRIPSPKSFVESIDCRSMSTPSLSGVDGSASHAILDKILRSLGTKEGQESLAGLLHELSDKMSGMATATMVEELVQYVREQPKSAIVTEVVPTRSRGEGGEEMEMACCPPDGRSMKDKTERLLQSGDDRTLLAVPSSRGADLLNEDLIKIIRSVKDSVTQGGGLTAEVKALVRELRGEVLGMGRELGKRLESMDVKSFDETDIPSKDDVSRVIDEGLEQMKEQLNNVLREHRRQSQASAQSQKPMVDYQEIYNAMRAALRDNEASRGDDMPDLRREDVIEAVRDAWENYKPEIEVQQLGLERDEVLTVLKEGIQEYMPRDEQETPAGATRDEVFQAVVEGLKHFVPPRIDTPANISRDEIIEAVRDCLEEFEFPVAASAVGHEMTHEDMVHAVREGLEGLDLPRADALGAHAADHEEVLSRLGDVTEYMKLEFKAVSEEAKQNVAANGRDTEQLLDATKDGLENLRVAIESYVDRATGVAGQEEFMASLSRTVEELKEDLSLAVSEANDSSREQLQTELEGLRDVVHSSMVPAASPTPGGSSQEVLEALHNGLSNLRQEILRPRPETSEILDAIHDGLNDLRAGIDRVTNRPVDLTANDEILDALRSGLDSVKSDIETLRDGSNDRAVAAVSNIAPEQAIIPVDTVKRDDIKKLEILITQLRIKVEAMEPNTESESLHKSDLSHLEDMLQSVREGVEELSSREPPSAAANEESARAIPLHADAATKEDMEAIETILRNTKARLEDLFDGEQVVRKEHLDSVEALAHETRETVGSMADQLDVISHKVDLTALETLLANLRVGLGELKERVERGFTDDDGATKTDVEAVETVVLEIKTAFDALAATDFASLSSKDDVSSLEAMVKEVKEKLEEHAESSTKALDDRQAEIVGVADRVTDVKSFLQEFQETVKDKLDSGSTGVGALGTLLETMGEKMDKNGTVGQDLKEMLGTMKLQLEESKEVVVGARLESNEKLQEATECIGTKFDDKMTQLIAKYDEFKEAMDEKAAAGEARDLETEAAVVGTKAVADELKLLIDTLGSTVTDSLEKMEEASKTVFSKVEDLASRADERYTDGKSEHQQTRDQMQQTASMVEGLQGDVKEFQPQILEAVKDILLLVGEHFEHSKASTTELQDRIVESKVPEQPMLPPPEKYDDSEVQEKLNQLVEQRYDDSEVRETLGKLMENRYDDSVLREKIDRLAEDKYDDGGVHEKLDSIVDHNASAAQALSQLATLDKVHQSVVNTATEISEFLRHQSQRIADEHEDREQTLQETAVALERNLAEKEQAEASVSSLREEEERLRKSVLTLRTEQESLIRQKTRLTGDVSSLETAMRLRKEALADMEHRAERLERRIVDGVMDHSRVLLMSKSGKERDRMSRKRVRKAAGDEVEAMNKPRPSAVVNMALVAKRNLASPTALNGASRRIASLSQMNNGTPSSGVKRSQSVRTAAGMHTIRKSTWGGGLAKALDVEDKENAGVRETVEELEEPTTPRPWHDGGVSSQFASDFATEEATVVDSIVDADDDGDGDNHSETDTLRRSSAGTTVLTSTSSGRYTESETGYSAYDDEGSVYSDYSESVVGVEAGGENGVVVYGQ</sequence>
<feature type="coiled-coil region" evidence="1">
    <location>
        <begin position="1589"/>
        <end position="1682"/>
    </location>
</feature>
<dbReference type="GeneID" id="63715045"/>
<evidence type="ECO:0008006" key="5">
    <source>
        <dbReference type="Google" id="ProtNLM"/>
    </source>
</evidence>
<organism evidence="3 4">
    <name type="scientific">Drechmeria coniospora</name>
    <name type="common">Nematophagous fungus</name>
    <name type="synonym">Meria coniospora</name>
    <dbReference type="NCBI Taxonomy" id="98403"/>
    <lineage>
        <taxon>Eukaryota</taxon>
        <taxon>Fungi</taxon>
        <taxon>Dikarya</taxon>
        <taxon>Ascomycota</taxon>
        <taxon>Pezizomycotina</taxon>
        <taxon>Sordariomycetes</taxon>
        <taxon>Hypocreomycetidae</taxon>
        <taxon>Hypocreales</taxon>
        <taxon>Ophiocordycipitaceae</taxon>
        <taxon>Drechmeria</taxon>
    </lineage>
</organism>
<feature type="compositionally biased region" description="Low complexity" evidence="2">
    <location>
        <begin position="1035"/>
        <end position="1044"/>
    </location>
</feature>
<dbReference type="InParanoid" id="A0A151GW13"/>
<dbReference type="GO" id="GO:0000793">
    <property type="term" value="C:condensed chromosome"/>
    <property type="evidence" value="ECO:0007669"/>
    <property type="project" value="TreeGrafter"/>
</dbReference>
<feature type="region of interest" description="Disordered" evidence="2">
    <location>
        <begin position="1848"/>
        <end position="1890"/>
    </location>
</feature>
<feature type="region of interest" description="Disordered" evidence="2">
    <location>
        <begin position="92"/>
        <end position="114"/>
    </location>
</feature>
<dbReference type="RefSeq" id="XP_040660612.1">
    <property type="nucleotide sequence ID" value="XM_040799729.1"/>
</dbReference>
<name>A0A151GW13_DRECN</name>
<evidence type="ECO:0000313" key="3">
    <source>
        <dbReference type="EMBL" id="KYK61260.1"/>
    </source>
</evidence>
<evidence type="ECO:0000256" key="2">
    <source>
        <dbReference type="SAM" id="MobiDB-lite"/>
    </source>
</evidence>
<reference evidence="3 4" key="1">
    <citation type="journal article" date="2016" name="Sci. Rep.">
        <title>Insights into Adaptations to a Near-Obligate Nematode Endoparasitic Lifestyle from the Finished Genome of Drechmeria coniospora.</title>
        <authorList>
            <person name="Zhang L."/>
            <person name="Zhou Z."/>
            <person name="Guo Q."/>
            <person name="Fokkens L."/>
            <person name="Miskei M."/>
            <person name="Pocsi I."/>
            <person name="Zhang W."/>
            <person name="Chen M."/>
            <person name="Wang L."/>
            <person name="Sun Y."/>
            <person name="Donzelli B.G."/>
            <person name="Gibson D.M."/>
            <person name="Nelson D.R."/>
            <person name="Luo J.G."/>
            <person name="Rep M."/>
            <person name="Liu H."/>
            <person name="Yang S."/>
            <person name="Wang J."/>
            <person name="Krasnoff S.B."/>
            <person name="Xu Y."/>
            <person name="Molnar I."/>
            <person name="Lin M."/>
        </authorList>
    </citation>
    <scope>NUCLEOTIDE SEQUENCE [LARGE SCALE GENOMIC DNA]</scope>
    <source>
        <strain evidence="3 4">ARSEF 6962</strain>
    </source>
</reference>
<evidence type="ECO:0000313" key="4">
    <source>
        <dbReference type="Proteomes" id="UP000076580"/>
    </source>
</evidence>
<dbReference type="EMBL" id="LAYC01000001">
    <property type="protein sequence ID" value="KYK61260.1"/>
    <property type="molecule type" value="Genomic_DNA"/>
</dbReference>
<dbReference type="GO" id="GO:0000785">
    <property type="term" value="C:chromatin"/>
    <property type="evidence" value="ECO:0007669"/>
    <property type="project" value="TreeGrafter"/>
</dbReference>
<evidence type="ECO:0000256" key="1">
    <source>
        <dbReference type="SAM" id="Coils"/>
    </source>
</evidence>
<feature type="coiled-coil region" evidence="1">
    <location>
        <begin position="1188"/>
        <end position="1219"/>
    </location>
</feature>
<proteinExistence type="predicted"/>
<dbReference type="GO" id="GO:0007076">
    <property type="term" value="P:mitotic chromosome condensation"/>
    <property type="evidence" value="ECO:0007669"/>
    <property type="project" value="TreeGrafter"/>
</dbReference>
<feature type="compositionally biased region" description="Basic and acidic residues" evidence="2">
    <location>
        <begin position="1856"/>
        <end position="1866"/>
    </location>
</feature>
<feature type="coiled-coil region" evidence="1">
    <location>
        <begin position="819"/>
        <end position="846"/>
    </location>
</feature>
<feature type="compositionally biased region" description="Basic and acidic residues" evidence="2">
    <location>
        <begin position="92"/>
        <end position="101"/>
    </location>
</feature>
<gene>
    <name evidence="3" type="ORF">DCS_02402</name>
</gene>
<dbReference type="GO" id="GO:0000796">
    <property type="term" value="C:condensin complex"/>
    <property type="evidence" value="ECO:0007669"/>
    <property type="project" value="TreeGrafter"/>
</dbReference>